<evidence type="ECO:0000256" key="4">
    <source>
        <dbReference type="ARBA" id="ARBA00022898"/>
    </source>
</evidence>
<dbReference type="Pfam" id="PF01212">
    <property type="entry name" value="Beta_elim_lyase"/>
    <property type="match status" value="1"/>
</dbReference>
<comment type="caution">
    <text evidence="6">The sequence shown here is derived from an EMBL/GenBank/DDBJ whole genome shotgun (WGS) entry which is preliminary data.</text>
</comment>
<comment type="similarity">
    <text evidence="2">Belongs to the threonine aldolase family.</text>
</comment>
<evidence type="ECO:0000256" key="1">
    <source>
        <dbReference type="ARBA" id="ARBA00001933"/>
    </source>
</evidence>
<dbReference type="SUPFAM" id="SSF53383">
    <property type="entry name" value="PLP-dependent transferases"/>
    <property type="match status" value="1"/>
</dbReference>
<dbReference type="PANTHER" id="PTHR48097:SF9">
    <property type="entry name" value="L-THREONINE ALDOLASE"/>
    <property type="match status" value="1"/>
</dbReference>
<dbReference type="InterPro" id="IPR015424">
    <property type="entry name" value="PyrdxlP-dep_Trfase"/>
</dbReference>
<protein>
    <submittedName>
        <fullName evidence="6">Threonine aldolase family protein</fullName>
    </submittedName>
</protein>
<reference evidence="7" key="1">
    <citation type="journal article" date="2019" name="Int. J. Syst. Evol. Microbiol.">
        <title>The Global Catalogue of Microorganisms (GCM) 10K type strain sequencing project: providing services to taxonomists for standard genome sequencing and annotation.</title>
        <authorList>
            <consortium name="The Broad Institute Genomics Platform"/>
            <consortium name="The Broad Institute Genome Sequencing Center for Infectious Disease"/>
            <person name="Wu L."/>
            <person name="Ma J."/>
        </authorList>
    </citation>
    <scope>NUCLEOTIDE SEQUENCE [LARGE SCALE GENOMIC DNA]</scope>
    <source>
        <strain evidence="7">KCTC 42953</strain>
    </source>
</reference>
<evidence type="ECO:0000313" key="7">
    <source>
        <dbReference type="Proteomes" id="UP001595533"/>
    </source>
</evidence>
<dbReference type="Gene3D" id="3.40.640.10">
    <property type="entry name" value="Type I PLP-dependent aspartate aminotransferase-like (Major domain)"/>
    <property type="match status" value="1"/>
</dbReference>
<sequence>MHQHDHQHWLKIMQQSTWLESGIDCYNKGELVNSIESKVCQLLDKPASLIFTKGTTCQLAALKTASGARDNPYIALHRRSHIAEDEEDAYIHVTGLKPLFIGQTTHPFGSHDLRSLDIKPAVLTVELPLRRVGFRLTPWDELLAMRKWCDEHQVHFHLDGARLWESTHFYQKPLPEIAALFDSVYVSLYKGIGGLSGAVLLGENNFIEWVKPWRNRLGSQPWTQFPALITALEGLQHNLPQIPGWTIRAKALAQSLKQLDDITVDTPHTNAFQVRLKGDATVVNQKLLYLQDQLQLVVCKPFAPAQDSDWLFTEVQIGKQGAHITNQEVVDFFTQLTT</sequence>
<accession>A0ABV7J7U8</accession>
<evidence type="ECO:0000259" key="5">
    <source>
        <dbReference type="Pfam" id="PF01212"/>
    </source>
</evidence>
<feature type="domain" description="Aromatic amino acid beta-eliminating lyase/threonine aldolase" evidence="5">
    <location>
        <begin position="15"/>
        <end position="274"/>
    </location>
</feature>
<comment type="subunit">
    <text evidence="3">Homotetramer.</text>
</comment>
<evidence type="ECO:0000256" key="3">
    <source>
        <dbReference type="ARBA" id="ARBA00011881"/>
    </source>
</evidence>
<organism evidence="6 7">
    <name type="scientific">Marinicella sediminis</name>
    <dbReference type="NCBI Taxonomy" id="1792834"/>
    <lineage>
        <taxon>Bacteria</taxon>
        <taxon>Pseudomonadati</taxon>
        <taxon>Pseudomonadota</taxon>
        <taxon>Gammaproteobacteria</taxon>
        <taxon>Lysobacterales</taxon>
        <taxon>Marinicellaceae</taxon>
        <taxon>Marinicella</taxon>
    </lineage>
</organism>
<dbReference type="Gene3D" id="3.90.1150.10">
    <property type="entry name" value="Aspartate Aminotransferase, domain 1"/>
    <property type="match status" value="1"/>
</dbReference>
<dbReference type="InterPro" id="IPR015422">
    <property type="entry name" value="PyrdxlP-dep_Trfase_small"/>
</dbReference>
<keyword evidence="4" id="KW-0663">Pyridoxal phosphate</keyword>
<dbReference type="InterPro" id="IPR001597">
    <property type="entry name" value="ArAA_b-elim_lyase/Thr_aldolase"/>
</dbReference>
<comment type="cofactor">
    <cofactor evidence="1">
        <name>pyridoxal 5'-phosphate</name>
        <dbReference type="ChEBI" id="CHEBI:597326"/>
    </cofactor>
</comment>
<gene>
    <name evidence="6" type="ORF">ACFODZ_08050</name>
</gene>
<dbReference type="EMBL" id="JBHRTS010000004">
    <property type="protein sequence ID" value="MFC3194191.1"/>
    <property type="molecule type" value="Genomic_DNA"/>
</dbReference>
<dbReference type="Proteomes" id="UP001595533">
    <property type="component" value="Unassembled WGS sequence"/>
</dbReference>
<evidence type="ECO:0000313" key="6">
    <source>
        <dbReference type="EMBL" id="MFC3194191.1"/>
    </source>
</evidence>
<name>A0ABV7J7U8_9GAMM</name>
<dbReference type="RefSeq" id="WP_379876345.1">
    <property type="nucleotide sequence ID" value="NZ_JBHRTS010000004.1"/>
</dbReference>
<dbReference type="InterPro" id="IPR015421">
    <property type="entry name" value="PyrdxlP-dep_Trfase_major"/>
</dbReference>
<keyword evidence="7" id="KW-1185">Reference proteome</keyword>
<proteinExistence type="inferred from homology"/>
<evidence type="ECO:0000256" key="2">
    <source>
        <dbReference type="ARBA" id="ARBA00006966"/>
    </source>
</evidence>
<dbReference type="PANTHER" id="PTHR48097">
    <property type="entry name" value="L-THREONINE ALDOLASE-RELATED"/>
    <property type="match status" value="1"/>
</dbReference>